<gene>
    <name evidence="3" type="ORF">FCALED_LOCUS9755</name>
</gene>
<dbReference type="InterPro" id="IPR003100">
    <property type="entry name" value="PAZ_dom"/>
</dbReference>
<dbReference type="InterPro" id="IPR036397">
    <property type="entry name" value="RNaseH_sf"/>
</dbReference>
<keyword evidence="4" id="KW-1185">Reference proteome</keyword>
<sequence>MFDNVKVTILVKRPGLGRIGRPISDVKTVFDGRQNIFAARQLPFAIRPLTIYVFRKMPPTPGRMMINVDVSATAFYESSDLVHMVAKILERNIRVTHRDDCSVRSFKILKLTDTSTSNTQLNFGYERIDIASYFQNTYNKPLQFPSLPYVVVRGNIFFPMEVCKVVEEQHYIRKYNERQTADITKFSCQPPHIRANKIKQGLLDYRQNEYMKQFGLIVSEEMAVVPTRILPAPRIRFHYSSRTAAFVPRDGSWNLRDKKVATGATWFMDTGMNIPKKNPPIIQGNHQVNLCILPNTGLPLYAEIKRVCDTIIGVATQCVQSKHIFQAKRQYCANLCLKMNVKLGGMNSFIEPSCIQFVTERPTIVMDASVTHAPGDDESRPSIAALCASVDAKASRYAASILVQAGRQEIFSDFSGMIKEHLKSFYQTCERKPESMLLYRKGISEGQFEQFLDLEIEAVRAACASLDANYKPSITFVVIQKRHHTRLFPVDKKDSDNTGNCPVGTVVESTITHPFEFDFYLQSHAGTRGTSRPMHYYVLYDENRFNADSLQTLSYNLCYSFARCTRAVSIVPPVYYAHLACSRVSFER</sequence>
<dbReference type="GO" id="GO:0003723">
    <property type="term" value="F:RNA binding"/>
    <property type="evidence" value="ECO:0007669"/>
    <property type="project" value="InterPro"/>
</dbReference>
<comment type="caution">
    <text evidence="3">The sequence shown here is derived from an EMBL/GenBank/DDBJ whole genome shotgun (WGS) entry which is preliminary data.</text>
</comment>
<dbReference type="Pfam" id="PF08699">
    <property type="entry name" value="ArgoL1"/>
    <property type="match status" value="1"/>
</dbReference>
<dbReference type="SUPFAM" id="SSF101690">
    <property type="entry name" value="PAZ domain"/>
    <property type="match status" value="1"/>
</dbReference>
<dbReference type="PANTHER" id="PTHR22891">
    <property type="entry name" value="EUKARYOTIC TRANSLATION INITIATION FACTOR 2C"/>
    <property type="match status" value="1"/>
</dbReference>
<dbReference type="AlphaFoldDB" id="A0A9N9GTT6"/>
<dbReference type="Gene3D" id="3.40.50.2300">
    <property type="match status" value="1"/>
</dbReference>
<feature type="domain" description="Piwi" evidence="2">
    <location>
        <begin position="288"/>
        <end position="588"/>
    </location>
</feature>
<dbReference type="SUPFAM" id="SSF53098">
    <property type="entry name" value="Ribonuclease H-like"/>
    <property type="match status" value="1"/>
</dbReference>
<dbReference type="OrthoDB" id="10252740at2759"/>
<dbReference type="Pfam" id="PF02170">
    <property type="entry name" value="PAZ"/>
    <property type="match status" value="1"/>
</dbReference>
<dbReference type="Gene3D" id="3.30.420.10">
    <property type="entry name" value="Ribonuclease H-like superfamily/Ribonuclease H"/>
    <property type="match status" value="1"/>
</dbReference>
<dbReference type="InterPro" id="IPR014811">
    <property type="entry name" value="ArgoL1"/>
</dbReference>
<dbReference type="Gene3D" id="2.170.260.10">
    <property type="entry name" value="paz domain"/>
    <property type="match status" value="1"/>
</dbReference>
<proteinExistence type="predicted"/>
<evidence type="ECO:0000259" key="2">
    <source>
        <dbReference type="PROSITE" id="PS50822"/>
    </source>
</evidence>
<reference evidence="3" key="1">
    <citation type="submission" date="2021-06" db="EMBL/GenBank/DDBJ databases">
        <authorList>
            <person name="Kallberg Y."/>
            <person name="Tangrot J."/>
            <person name="Rosling A."/>
        </authorList>
    </citation>
    <scope>NUCLEOTIDE SEQUENCE</scope>
    <source>
        <strain evidence="3">UK204</strain>
    </source>
</reference>
<dbReference type="Pfam" id="PF02171">
    <property type="entry name" value="Piwi"/>
    <property type="match status" value="1"/>
</dbReference>
<accession>A0A9N9GTT6</accession>
<name>A0A9N9GTT6_9GLOM</name>
<dbReference type="PROSITE" id="PS50822">
    <property type="entry name" value="PIWI"/>
    <property type="match status" value="1"/>
</dbReference>
<dbReference type="PROSITE" id="PS50821">
    <property type="entry name" value="PAZ"/>
    <property type="match status" value="1"/>
</dbReference>
<protein>
    <submittedName>
        <fullName evidence="3">1984_t:CDS:1</fullName>
    </submittedName>
</protein>
<dbReference type="InterPro" id="IPR003165">
    <property type="entry name" value="Piwi"/>
</dbReference>
<organism evidence="3 4">
    <name type="scientific">Funneliformis caledonium</name>
    <dbReference type="NCBI Taxonomy" id="1117310"/>
    <lineage>
        <taxon>Eukaryota</taxon>
        <taxon>Fungi</taxon>
        <taxon>Fungi incertae sedis</taxon>
        <taxon>Mucoromycota</taxon>
        <taxon>Glomeromycotina</taxon>
        <taxon>Glomeromycetes</taxon>
        <taxon>Glomerales</taxon>
        <taxon>Glomeraceae</taxon>
        <taxon>Funneliformis</taxon>
    </lineage>
</organism>
<dbReference type="CDD" id="cd02846">
    <property type="entry name" value="PAZ_argonaute_like"/>
    <property type="match status" value="1"/>
</dbReference>
<dbReference type="Proteomes" id="UP000789570">
    <property type="component" value="Unassembled WGS sequence"/>
</dbReference>
<dbReference type="InterPro" id="IPR012337">
    <property type="entry name" value="RNaseH-like_sf"/>
</dbReference>
<dbReference type="InterPro" id="IPR032472">
    <property type="entry name" value="ArgoL2"/>
</dbReference>
<evidence type="ECO:0000259" key="1">
    <source>
        <dbReference type="PROSITE" id="PS50821"/>
    </source>
</evidence>
<dbReference type="SMART" id="SM00950">
    <property type="entry name" value="Piwi"/>
    <property type="match status" value="1"/>
</dbReference>
<dbReference type="Pfam" id="PF16488">
    <property type="entry name" value="ArgoL2"/>
    <property type="match status" value="1"/>
</dbReference>
<dbReference type="InterPro" id="IPR036085">
    <property type="entry name" value="PAZ_dom_sf"/>
</dbReference>
<evidence type="ECO:0000313" key="3">
    <source>
        <dbReference type="EMBL" id="CAG8624943.1"/>
    </source>
</evidence>
<feature type="domain" description="PAZ" evidence="1">
    <location>
        <begin position="77"/>
        <end position="167"/>
    </location>
</feature>
<evidence type="ECO:0000313" key="4">
    <source>
        <dbReference type="Proteomes" id="UP000789570"/>
    </source>
</evidence>
<dbReference type="InterPro" id="IPR045246">
    <property type="entry name" value="Piwi_ago-like"/>
</dbReference>
<dbReference type="EMBL" id="CAJVPQ010003328">
    <property type="protein sequence ID" value="CAG8624943.1"/>
    <property type="molecule type" value="Genomic_DNA"/>
</dbReference>
<dbReference type="CDD" id="cd04657">
    <property type="entry name" value="Piwi_ago-like"/>
    <property type="match status" value="1"/>
</dbReference>